<comment type="caution">
    <text evidence="4">The sequence shown here is derived from an EMBL/GenBank/DDBJ whole genome shotgun (WGS) entry which is preliminary data.</text>
</comment>
<dbReference type="OrthoDB" id="18492at2157"/>
<name>A0A8J7UNR1_9EURY</name>
<dbReference type="CDD" id="cd03230">
    <property type="entry name" value="ABC_DR_subfamily_A"/>
    <property type="match status" value="1"/>
</dbReference>
<dbReference type="AlphaFoldDB" id="A0A8J7UNR1"/>
<evidence type="ECO:0000313" key="4">
    <source>
        <dbReference type="EMBL" id="MBP1903379.1"/>
    </source>
</evidence>
<dbReference type="Proteomes" id="UP000770586">
    <property type="component" value="Unassembled WGS sequence"/>
</dbReference>
<dbReference type="InterPro" id="IPR027417">
    <property type="entry name" value="P-loop_NTPase"/>
</dbReference>
<feature type="domain" description="ABC transporter" evidence="3">
    <location>
        <begin position="6"/>
        <end position="227"/>
    </location>
</feature>
<dbReference type="PROSITE" id="PS50893">
    <property type="entry name" value="ABC_TRANSPORTER_2"/>
    <property type="match status" value="1"/>
</dbReference>
<reference evidence="4 5" key="1">
    <citation type="submission" date="2021-03" db="EMBL/GenBank/DDBJ databases">
        <title>Genomic Encyclopedia of Type Strains, Phase IV (KMG-IV): sequencing the most valuable type-strain genomes for metagenomic binning, comparative biology and taxonomic classification.</title>
        <authorList>
            <person name="Goeker M."/>
        </authorList>
    </citation>
    <scope>NUCLEOTIDE SEQUENCE [LARGE SCALE GENOMIC DNA]</scope>
    <source>
        <strain evidence="4 5">DSM 12287</strain>
    </source>
</reference>
<keyword evidence="2 4" id="KW-0067">ATP-binding</keyword>
<proteinExistence type="predicted"/>
<keyword evidence="5" id="KW-1185">Reference proteome</keyword>
<sequence length="293" mass="31238">MSESVLAAEGLGKSFGGDAVFDELNLTVEPGEVVVLLGPNGTGKSVLASCLAGGVSPSEGTVEVPGGVPATTPGATSFLLQHALCLDRLTGRENISFYDRLNPSFTDRWETLVETFGIDDQLDDRVDQYSGGMRRKLELAISLSVEAPLYILDEPTAALDLTMVREVHHQLSKLRDREKGVLMTTHLPMDADVADRIVFMTDAGIVATGTPAEIKSSVPPVVETSLGNADTISDDVIDEQLFRGDGVVRGLLTPEADPSAVADGVSDVRVTDPTYADVFNYYTHLDGQAEKIS</sequence>
<dbReference type="PANTHER" id="PTHR43613">
    <property type="entry name" value="ABC TRANSPORTER, ATP-BINDING PROTEIN"/>
    <property type="match status" value="1"/>
</dbReference>
<dbReference type="SUPFAM" id="SSF52540">
    <property type="entry name" value="P-loop containing nucleoside triphosphate hydrolases"/>
    <property type="match status" value="1"/>
</dbReference>
<dbReference type="Pfam" id="PF00005">
    <property type="entry name" value="ABC_tran"/>
    <property type="match status" value="1"/>
</dbReference>
<evidence type="ECO:0000259" key="3">
    <source>
        <dbReference type="PROSITE" id="PS50893"/>
    </source>
</evidence>
<dbReference type="InterPro" id="IPR017871">
    <property type="entry name" value="ABC_transporter-like_CS"/>
</dbReference>
<dbReference type="Gene3D" id="3.40.50.300">
    <property type="entry name" value="P-loop containing nucleotide triphosphate hydrolases"/>
    <property type="match status" value="1"/>
</dbReference>
<dbReference type="SMART" id="SM00382">
    <property type="entry name" value="AAA"/>
    <property type="match status" value="1"/>
</dbReference>
<evidence type="ECO:0000256" key="1">
    <source>
        <dbReference type="ARBA" id="ARBA00022741"/>
    </source>
</evidence>
<evidence type="ECO:0000313" key="5">
    <source>
        <dbReference type="Proteomes" id="UP000770586"/>
    </source>
</evidence>
<dbReference type="InterPro" id="IPR003439">
    <property type="entry name" value="ABC_transporter-like_ATP-bd"/>
</dbReference>
<dbReference type="EMBL" id="JAGGKE010000023">
    <property type="protein sequence ID" value="MBP1903379.1"/>
    <property type="molecule type" value="Genomic_DNA"/>
</dbReference>
<dbReference type="GO" id="GO:0005524">
    <property type="term" value="F:ATP binding"/>
    <property type="evidence" value="ECO:0007669"/>
    <property type="project" value="UniProtKB-KW"/>
</dbReference>
<protein>
    <submittedName>
        <fullName evidence="4">ABC-2 type transport system ATP-binding protein</fullName>
    </submittedName>
</protein>
<dbReference type="RefSeq" id="WP_210114053.1">
    <property type="nucleotide sequence ID" value="NZ_BAAADX010000004.1"/>
</dbReference>
<dbReference type="PANTHER" id="PTHR43613:SF1">
    <property type="entry name" value="ABC TRANSPORTER, ATP-BINDING PROTEIN"/>
    <property type="match status" value="1"/>
</dbReference>
<organism evidence="4 5">
    <name type="scientific">Halorubrum trapanicum</name>
    <dbReference type="NCBI Taxonomy" id="29284"/>
    <lineage>
        <taxon>Archaea</taxon>
        <taxon>Methanobacteriati</taxon>
        <taxon>Methanobacteriota</taxon>
        <taxon>Stenosarchaea group</taxon>
        <taxon>Halobacteria</taxon>
        <taxon>Halobacteriales</taxon>
        <taxon>Haloferacaceae</taxon>
        <taxon>Halorubrum</taxon>
    </lineage>
</organism>
<accession>A0A8J7UNR1</accession>
<dbReference type="InterPro" id="IPR003593">
    <property type="entry name" value="AAA+_ATPase"/>
</dbReference>
<dbReference type="PROSITE" id="PS00211">
    <property type="entry name" value="ABC_TRANSPORTER_1"/>
    <property type="match status" value="1"/>
</dbReference>
<evidence type="ECO:0000256" key="2">
    <source>
        <dbReference type="ARBA" id="ARBA00022840"/>
    </source>
</evidence>
<dbReference type="GO" id="GO:0016887">
    <property type="term" value="F:ATP hydrolysis activity"/>
    <property type="evidence" value="ECO:0007669"/>
    <property type="project" value="InterPro"/>
</dbReference>
<gene>
    <name evidence="4" type="ORF">J2744_003084</name>
</gene>
<keyword evidence="1" id="KW-0547">Nucleotide-binding</keyword>